<accession>A0AB33V975</accession>
<dbReference type="EMBL" id="BK064844">
    <property type="protein sequence ID" value="DBA59378.1"/>
    <property type="molecule type" value="Genomic_DNA"/>
</dbReference>
<reference evidence="1" key="1">
    <citation type="submission" date="2023-06" db="EMBL/GenBank/DDBJ databases">
        <authorList>
            <person name="Mercer L.K."/>
            <person name="Harding E.F."/>
            <person name="Sridhar T."/>
            <person name="White P.A."/>
        </authorList>
    </citation>
    <scope>NUCLEOTIDE SEQUENCE</scope>
</reference>
<organism evidence="1">
    <name type="scientific">Latid herpesvirus 1</name>
    <dbReference type="NCBI Taxonomy" id="3096545"/>
    <lineage>
        <taxon>Viruses</taxon>
        <taxon>Duplodnaviria</taxon>
        <taxon>Heunggongvirae</taxon>
        <taxon>Peploviricota</taxon>
        <taxon>Herviviricetes</taxon>
        <taxon>Herpesvirales</taxon>
    </lineage>
</organism>
<proteinExistence type="predicted"/>
<reference evidence="1" key="2">
    <citation type="journal article" date="2024" name="Virology">
        <title>Novel viruses discovered in metatranscriptomic analysis of farmed barramundi in Asia and Australia.</title>
        <authorList>
            <person name="Mercer L.K."/>
            <person name="Harding E.F."/>
            <person name="Sridhar T."/>
            <person name="White P.A."/>
        </authorList>
    </citation>
    <scope>NUCLEOTIDE SEQUENCE</scope>
</reference>
<protein>
    <submittedName>
        <fullName evidence="1">Non-structural core protein</fullName>
    </submittedName>
</protein>
<evidence type="ECO:0000313" key="1">
    <source>
        <dbReference type="EMBL" id="DBA59378.1"/>
    </source>
</evidence>
<sequence>MSEQSRPPPPSMLAPRCTLETLVGMLNTNCRVPKSGGFFRVTLRKTTFHELVNYCLDIEPPNLEHIGLPPRGDWRGDPILLMDDSERDRGVFQYVVTDYCSLSKARPGAFSEVFLEGHLITTVSFDVDRKCLPGDFDLEQDLGGIVGSFIRMLRIAVQKFRGVTVDSLEKLGELAVYVRKGAIPTGKFSARFLWFPPYELCFSSVTQLAAFTREVCAVMDENDSFFTYLTTSEGREEGTKKCALDAMPFHRNKSCRLPNATKITDGKPDPFEYVRSFNSTILSEKNYRSMAVGISRSPVLLDRPSLGNPHLETAVGLFSSLGSAPSVADFSEQISVSEGRVEWFKEVIAKVWGSYKMTPTERGSIRFTPTHPGSSTCLLHNTVHRKSAFSVVLTERYVYPRCFNDSPPFISVPSGHFVHLLETNGNLSLATKPGV</sequence>
<name>A0AB33V975_9VIRU</name>